<accession>A0A8H2ZSV1</accession>
<feature type="compositionally biased region" description="Low complexity" evidence="2">
    <location>
        <begin position="499"/>
        <end position="513"/>
    </location>
</feature>
<keyword evidence="1" id="KW-0175">Coiled coil</keyword>
<gene>
    <name evidence="3" type="ORF">SCLTRI_LOCUS9226</name>
</gene>
<dbReference type="AlphaFoldDB" id="A0A8H2ZSV1"/>
<sequence>MPPRRSREDDTIIVKGDDDEEWAAPSSPESIGSDIDFEPKNKMAIDTPQDLESPEPEQADGASVASVSPAAKQSSKTKPKYLNQISFRDPGSSTMEERLQMMPAKRPLPWRDGVEAGSELETGGDSRRKQIRFGCLLATRGNEVETPCHSCANGRGKFELCIALPGFFKGACASCQLSGRPNRCSIKTNEDIEPEEFHPEDGLRSSPVAEESSSDSRRASGSGSRKNTAKETPDRSTSTTRAQEDMNSGPPAKRARVEEPEKLPQTGWQEPPVVDTGLGSAKSRGGRPPRSSLNNVTTSWAHVNSPHMATRNSSTPINTRNGGSRRSVGQTPSADKETIVKETSRKPSNTPSTNTPQSAPSRSASNGWASVNQTQQGSQPTFPNLAKPQIPKPQHQQSKPEQPPAKPVQQVKPSQEQYQAQQQQQVGPPQEQYQAQQKQQVVPPQEQYQAQQHQQHQVQQQQQPQHQVQQQPQPQHQVQQQQQQQQQYQLPPPPPPPQAQQQHGRPQPQFQVQPNTIPPNAFGGFVDQQNGRMSNGLATSQPPKKVKQLPPYQPTFVTTPSGLSFASAPLIETLPKRKQLQLMGIISGLQGGIDNIQRELNQLKKTLGVEDDDN</sequence>
<feature type="coiled-coil region" evidence="1">
    <location>
        <begin position="586"/>
        <end position="613"/>
    </location>
</feature>
<dbReference type="OrthoDB" id="3589576at2759"/>
<feature type="compositionally biased region" description="Basic and acidic residues" evidence="2">
    <location>
        <begin position="1"/>
        <end position="16"/>
    </location>
</feature>
<dbReference type="Pfam" id="PF12511">
    <property type="entry name" value="DUF3716"/>
    <property type="match status" value="1"/>
</dbReference>
<feature type="compositionally biased region" description="Basic and acidic residues" evidence="2">
    <location>
        <begin position="334"/>
        <end position="345"/>
    </location>
</feature>
<proteinExistence type="predicted"/>
<evidence type="ECO:0000313" key="3">
    <source>
        <dbReference type="EMBL" id="CAD6449432.1"/>
    </source>
</evidence>
<organism evidence="3 4">
    <name type="scientific">Sclerotinia trifoliorum</name>
    <dbReference type="NCBI Taxonomy" id="28548"/>
    <lineage>
        <taxon>Eukaryota</taxon>
        <taxon>Fungi</taxon>
        <taxon>Dikarya</taxon>
        <taxon>Ascomycota</taxon>
        <taxon>Pezizomycotina</taxon>
        <taxon>Leotiomycetes</taxon>
        <taxon>Helotiales</taxon>
        <taxon>Sclerotiniaceae</taxon>
        <taxon>Sclerotinia</taxon>
    </lineage>
</organism>
<feature type="region of interest" description="Disordered" evidence="2">
    <location>
        <begin position="190"/>
        <end position="562"/>
    </location>
</feature>
<feature type="compositionally biased region" description="Polar residues" evidence="2">
    <location>
        <begin position="527"/>
        <end position="542"/>
    </location>
</feature>
<name>A0A8H2ZSV1_9HELO</name>
<evidence type="ECO:0000313" key="4">
    <source>
        <dbReference type="Proteomes" id="UP000624404"/>
    </source>
</evidence>
<dbReference type="InterPro" id="IPR022190">
    <property type="entry name" value="DUF3716"/>
</dbReference>
<dbReference type="Proteomes" id="UP000624404">
    <property type="component" value="Unassembled WGS sequence"/>
</dbReference>
<evidence type="ECO:0000256" key="2">
    <source>
        <dbReference type="SAM" id="MobiDB-lite"/>
    </source>
</evidence>
<feature type="compositionally biased region" description="Polar residues" evidence="2">
    <location>
        <begin position="291"/>
        <end position="302"/>
    </location>
</feature>
<comment type="caution">
    <text evidence="3">The sequence shown here is derived from an EMBL/GenBank/DDBJ whole genome shotgun (WGS) entry which is preliminary data.</text>
</comment>
<feature type="region of interest" description="Disordered" evidence="2">
    <location>
        <begin position="1"/>
        <end position="97"/>
    </location>
</feature>
<protein>
    <submittedName>
        <fullName evidence="3">A413592f-2c14-45d7-99ff-c38f2ef99aa2</fullName>
    </submittedName>
</protein>
<dbReference type="EMBL" id="CAJHIA010000033">
    <property type="protein sequence ID" value="CAD6449432.1"/>
    <property type="molecule type" value="Genomic_DNA"/>
</dbReference>
<feature type="compositionally biased region" description="Low complexity" evidence="2">
    <location>
        <begin position="407"/>
        <end position="489"/>
    </location>
</feature>
<feature type="compositionally biased region" description="Polar residues" evidence="2">
    <location>
        <begin position="310"/>
        <end position="333"/>
    </location>
</feature>
<feature type="compositionally biased region" description="Polar residues" evidence="2">
    <location>
        <begin position="346"/>
        <end position="382"/>
    </location>
</feature>
<reference evidence="3" key="1">
    <citation type="submission" date="2020-10" db="EMBL/GenBank/DDBJ databases">
        <authorList>
            <person name="Kusch S."/>
        </authorList>
    </citation>
    <scope>NUCLEOTIDE SEQUENCE</scope>
    <source>
        <strain evidence="3">SwB9</strain>
    </source>
</reference>
<keyword evidence="4" id="KW-1185">Reference proteome</keyword>
<feature type="compositionally biased region" description="Polar residues" evidence="2">
    <location>
        <begin position="83"/>
        <end position="94"/>
    </location>
</feature>
<evidence type="ECO:0000256" key="1">
    <source>
        <dbReference type="SAM" id="Coils"/>
    </source>
</evidence>